<evidence type="ECO:0000313" key="3">
    <source>
        <dbReference type="Proteomes" id="UP000007875"/>
    </source>
</evidence>
<proteinExistence type="predicted"/>
<dbReference type="Proteomes" id="UP000007875">
    <property type="component" value="Unassembled WGS sequence"/>
</dbReference>
<sequence length="97" mass="10741">MFLRRLNSSEPVYLGQTGLGNAEERGRLSLMCQASRASGITSITNLAGMWTSLWSNGSTVADPVSGIIPVHPVPRDERSARRRTINQRDNFQRNGVR</sequence>
<protein>
    <submittedName>
        <fullName evidence="2">Uncharacterized protein</fullName>
    </submittedName>
</protein>
<dbReference type="GeneTree" id="ENSGT01050000244857"/>
<dbReference type="Ensembl" id="ENSCSAVT00000011724.1">
    <property type="protein sequence ID" value="ENSCSAVP00000011590.1"/>
    <property type="gene ID" value="ENSCSAVG00000006799.1"/>
</dbReference>
<reference evidence="2" key="3">
    <citation type="submission" date="2025-09" db="UniProtKB">
        <authorList>
            <consortium name="Ensembl"/>
        </authorList>
    </citation>
    <scope>IDENTIFICATION</scope>
</reference>
<feature type="region of interest" description="Disordered" evidence="1">
    <location>
        <begin position="71"/>
        <end position="97"/>
    </location>
</feature>
<organism evidence="2 3">
    <name type="scientific">Ciona savignyi</name>
    <name type="common">Pacific transparent sea squirt</name>
    <dbReference type="NCBI Taxonomy" id="51511"/>
    <lineage>
        <taxon>Eukaryota</taxon>
        <taxon>Metazoa</taxon>
        <taxon>Chordata</taxon>
        <taxon>Tunicata</taxon>
        <taxon>Ascidiacea</taxon>
        <taxon>Phlebobranchia</taxon>
        <taxon>Cionidae</taxon>
        <taxon>Ciona</taxon>
    </lineage>
</organism>
<feature type="compositionally biased region" description="Polar residues" evidence="1">
    <location>
        <begin position="87"/>
        <end position="97"/>
    </location>
</feature>
<dbReference type="AlphaFoldDB" id="H2Z1X8"/>
<evidence type="ECO:0000256" key="1">
    <source>
        <dbReference type="SAM" id="MobiDB-lite"/>
    </source>
</evidence>
<reference evidence="2" key="2">
    <citation type="submission" date="2025-08" db="UniProtKB">
        <authorList>
            <consortium name="Ensembl"/>
        </authorList>
    </citation>
    <scope>IDENTIFICATION</scope>
</reference>
<keyword evidence="3" id="KW-1185">Reference proteome</keyword>
<evidence type="ECO:0000313" key="2">
    <source>
        <dbReference type="Ensembl" id="ENSCSAVP00000011590.1"/>
    </source>
</evidence>
<reference evidence="3" key="1">
    <citation type="submission" date="2003-08" db="EMBL/GenBank/DDBJ databases">
        <authorList>
            <person name="Birren B."/>
            <person name="Nusbaum C."/>
            <person name="Abebe A."/>
            <person name="Abouelleil A."/>
            <person name="Adekoya E."/>
            <person name="Ait-zahra M."/>
            <person name="Allen N."/>
            <person name="Allen T."/>
            <person name="An P."/>
            <person name="Anderson M."/>
            <person name="Anderson S."/>
            <person name="Arachchi H."/>
            <person name="Armbruster J."/>
            <person name="Bachantsang P."/>
            <person name="Baldwin J."/>
            <person name="Barry A."/>
            <person name="Bayul T."/>
            <person name="Blitshsteyn B."/>
            <person name="Bloom T."/>
            <person name="Blye J."/>
            <person name="Boguslavskiy L."/>
            <person name="Borowsky M."/>
            <person name="Boukhgalter B."/>
            <person name="Brunache A."/>
            <person name="Butler J."/>
            <person name="Calixte N."/>
            <person name="Calvo S."/>
            <person name="Camarata J."/>
            <person name="Campo K."/>
            <person name="Chang J."/>
            <person name="Cheshatsang Y."/>
            <person name="Citroen M."/>
            <person name="Collymore A."/>
            <person name="Considine T."/>
            <person name="Cook A."/>
            <person name="Cooke P."/>
            <person name="Corum B."/>
            <person name="Cuomo C."/>
            <person name="David R."/>
            <person name="Dawoe T."/>
            <person name="Degray S."/>
            <person name="Dodge S."/>
            <person name="Dooley K."/>
            <person name="Dorje P."/>
            <person name="Dorjee K."/>
            <person name="Dorris L."/>
            <person name="Duffey N."/>
            <person name="Dupes A."/>
            <person name="Elkins T."/>
            <person name="Engels R."/>
            <person name="Erickson J."/>
            <person name="Farina A."/>
            <person name="Faro S."/>
            <person name="Ferreira P."/>
            <person name="Fischer H."/>
            <person name="Fitzgerald M."/>
            <person name="Foley K."/>
            <person name="Gage D."/>
            <person name="Galagan J."/>
            <person name="Gearin G."/>
            <person name="Gnerre S."/>
            <person name="Gnirke A."/>
            <person name="Goyette A."/>
            <person name="Graham J."/>
            <person name="Grandbois E."/>
            <person name="Gyaltsen K."/>
            <person name="Hafez N."/>
            <person name="Hagopian D."/>
            <person name="Hagos B."/>
            <person name="Hall J."/>
            <person name="Hatcher B."/>
            <person name="Heller A."/>
            <person name="Higgins H."/>
            <person name="Honan T."/>
            <person name="Horn A."/>
            <person name="Houde N."/>
            <person name="Hughes L."/>
            <person name="Hulme W."/>
            <person name="Husby E."/>
            <person name="Iliev I."/>
            <person name="Jaffe D."/>
            <person name="Jones C."/>
            <person name="Kamal M."/>
            <person name="Kamat A."/>
            <person name="Kamvysselis M."/>
            <person name="Karlsson E."/>
            <person name="Kells C."/>
            <person name="Kieu A."/>
            <person name="Kisner P."/>
            <person name="Kodira C."/>
            <person name="Kulbokas E."/>
            <person name="Labutti K."/>
            <person name="Lama D."/>
            <person name="Landers T."/>
            <person name="Leger J."/>
            <person name="Levine S."/>
            <person name="Lewis D."/>
            <person name="Lewis T."/>
            <person name="Lindblad-toh K."/>
            <person name="Liu X."/>
            <person name="Lokyitsang T."/>
            <person name="Lokyitsang Y."/>
            <person name="Lucien O."/>
            <person name="Lui A."/>
            <person name="Ma L.J."/>
            <person name="Mabbitt R."/>
            <person name="Macdonald J."/>
            <person name="Maclean C."/>
            <person name="Major J."/>
            <person name="Manning J."/>
            <person name="Marabella R."/>
            <person name="Maru K."/>
            <person name="Matthews C."/>
            <person name="Mauceli E."/>
            <person name="Mccarthy M."/>
            <person name="Mcdonough S."/>
            <person name="Mcghee T."/>
            <person name="Meldrim J."/>
            <person name="Meneus L."/>
            <person name="Mesirov J."/>
            <person name="Mihalev A."/>
            <person name="Mihova T."/>
            <person name="Mikkelsen T."/>
            <person name="Mlenga V."/>
            <person name="Moru K."/>
            <person name="Mozes J."/>
            <person name="Mulrain L."/>
            <person name="Munson G."/>
            <person name="Naylor J."/>
            <person name="Newes C."/>
            <person name="Nguyen C."/>
            <person name="Nguyen N."/>
            <person name="Nguyen T."/>
            <person name="Nicol R."/>
            <person name="Nielsen C."/>
            <person name="Nizzari M."/>
            <person name="Norbu C."/>
            <person name="Norbu N."/>
            <person name="O'donnell P."/>
            <person name="Okoawo O."/>
            <person name="O'leary S."/>
            <person name="Omotosho B."/>
            <person name="O'neill K."/>
            <person name="Osman S."/>
            <person name="Parker S."/>
            <person name="Perrin D."/>
            <person name="Phunkhang P."/>
            <person name="Piqani B."/>
            <person name="Purcell S."/>
            <person name="Rachupka T."/>
            <person name="Ramasamy U."/>
            <person name="Rameau R."/>
            <person name="Ray V."/>
            <person name="Raymond C."/>
            <person name="Retta R."/>
            <person name="Richardson S."/>
            <person name="Rise C."/>
            <person name="Rodriguez J."/>
            <person name="Rogers J."/>
            <person name="Rogov P."/>
            <person name="Rutman M."/>
            <person name="Schupbach R."/>
            <person name="Seaman C."/>
            <person name="Settipalli S."/>
            <person name="Sharpe T."/>
            <person name="Sheridan J."/>
            <person name="Sherpa N."/>
            <person name="Shi J."/>
            <person name="Smirnov S."/>
            <person name="Smith C."/>
            <person name="Sougnez C."/>
            <person name="Spencer B."/>
            <person name="Stalker J."/>
            <person name="Stange-thomann N."/>
            <person name="Stavropoulos S."/>
            <person name="Stetson K."/>
            <person name="Stone C."/>
            <person name="Stone S."/>
            <person name="Stubbs M."/>
            <person name="Talamas J."/>
            <person name="Tchuinga P."/>
            <person name="Tenzing P."/>
            <person name="Tesfaye S."/>
            <person name="Theodore J."/>
            <person name="Thoulutsang Y."/>
            <person name="Topham K."/>
            <person name="Towey S."/>
            <person name="Tsamla T."/>
            <person name="Tsomo N."/>
            <person name="Vallee D."/>
            <person name="Vassiliev H."/>
            <person name="Venkataraman V."/>
            <person name="Vinson J."/>
            <person name="Vo A."/>
            <person name="Wade C."/>
            <person name="Wang S."/>
            <person name="Wangchuk T."/>
            <person name="Wangdi T."/>
            <person name="Whittaker C."/>
            <person name="Wilkinson J."/>
            <person name="Wu Y."/>
            <person name="Wyman D."/>
            <person name="Yadav S."/>
            <person name="Yang S."/>
            <person name="Yang X."/>
            <person name="Yeager S."/>
            <person name="Yee E."/>
            <person name="Young G."/>
            <person name="Zainoun J."/>
            <person name="Zembeck L."/>
            <person name="Zimmer A."/>
            <person name="Zody M."/>
            <person name="Lander E."/>
        </authorList>
    </citation>
    <scope>NUCLEOTIDE SEQUENCE [LARGE SCALE GENOMIC DNA]</scope>
</reference>
<dbReference type="HOGENOM" id="CLU_2346042_0_0_1"/>
<name>H2Z1X8_CIOSA</name>
<accession>H2Z1X8</accession>